<dbReference type="EMBL" id="UYRT01014738">
    <property type="protein sequence ID" value="VDK54328.1"/>
    <property type="molecule type" value="Genomic_DNA"/>
</dbReference>
<reference evidence="2 3" key="2">
    <citation type="submission" date="2018-11" db="EMBL/GenBank/DDBJ databases">
        <authorList>
            <consortium name="Pathogen Informatics"/>
        </authorList>
    </citation>
    <scope>NUCLEOTIDE SEQUENCE [LARGE SCALE GENOMIC DNA]</scope>
</reference>
<proteinExistence type="predicted"/>
<keyword evidence="1" id="KW-1133">Transmembrane helix</keyword>
<gene>
    <name evidence="2" type="ORF">GPUH_LOCUS6338</name>
</gene>
<keyword evidence="3" id="KW-1185">Reference proteome</keyword>
<evidence type="ECO:0000313" key="3">
    <source>
        <dbReference type="Proteomes" id="UP000271098"/>
    </source>
</evidence>
<name>A0A183DC95_9BILA</name>
<keyword evidence="1" id="KW-0812">Transmembrane</keyword>
<accession>A0A183DC95</accession>
<protein>
    <submittedName>
        <fullName evidence="4">Transmembrane protein 71</fullName>
    </submittedName>
</protein>
<keyword evidence="1" id="KW-0472">Membrane</keyword>
<sequence>MNVLMIQVYDFEKAYLQRPEVPMTRPKFRVTHCESSRSLQRSLSLNDEDTLRMSCLDDTATASTSLSTDIRSPFRSTVMQHLTAPELSSLSNHTGWLKQCEQESEAYEEDSEEFKWLLLQHRKQRSFGSCGEVKCNYRSKDEERRTEVAVLKGTAVGNASLVPLLLCVVLIFFMLTTVLLVTVIFLSTRSVKTATNSVGDSRWSSPINASSFYAQKMWQNLHEVIFSARFCIFMQRSMCGQAYCDDPHVYAGMFVCVCVCVCMFVCTYVCLPRHFKSSGK</sequence>
<dbReference type="Proteomes" id="UP000271098">
    <property type="component" value="Unassembled WGS sequence"/>
</dbReference>
<reference evidence="4" key="1">
    <citation type="submission" date="2016-06" db="UniProtKB">
        <authorList>
            <consortium name="WormBaseParasite"/>
        </authorList>
    </citation>
    <scope>IDENTIFICATION</scope>
</reference>
<organism evidence="4">
    <name type="scientific">Gongylonema pulchrum</name>
    <dbReference type="NCBI Taxonomy" id="637853"/>
    <lineage>
        <taxon>Eukaryota</taxon>
        <taxon>Metazoa</taxon>
        <taxon>Ecdysozoa</taxon>
        <taxon>Nematoda</taxon>
        <taxon>Chromadorea</taxon>
        <taxon>Rhabditida</taxon>
        <taxon>Spirurina</taxon>
        <taxon>Spiruromorpha</taxon>
        <taxon>Spiruroidea</taxon>
        <taxon>Gongylonematidae</taxon>
        <taxon>Gongylonema</taxon>
    </lineage>
</organism>
<evidence type="ECO:0000256" key="1">
    <source>
        <dbReference type="SAM" id="Phobius"/>
    </source>
</evidence>
<feature type="transmembrane region" description="Helical" evidence="1">
    <location>
        <begin position="250"/>
        <end position="271"/>
    </location>
</feature>
<feature type="transmembrane region" description="Helical" evidence="1">
    <location>
        <begin position="161"/>
        <end position="186"/>
    </location>
</feature>
<dbReference type="AlphaFoldDB" id="A0A183DC95"/>
<evidence type="ECO:0000313" key="2">
    <source>
        <dbReference type="EMBL" id="VDK54328.1"/>
    </source>
</evidence>
<dbReference type="WBParaSite" id="GPUH_0000634501-mRNA-1">
    <property type="protein sequence ID" value="GPUH_0000634501-mRNA-1"/>
    <property type="gene ID" value="GPUH_0000634501"/>
</dbReference>
<evidence type="ECO:0000313" key="4">
    <source>
        <dbReference type="WBParaSite" id="GPUH_0000634501-mRNA-1"/>
    </source>
</evidence>